<name>A0ABP0D2H5_9PEZI</name>
<evidence type="ECO:0000313" key="2">
    <source>
        <dbReference type="Proteomes" id="UP001642482"/>
    </source>
</evidence>
<dbReference type="Gene3D" id="1.10.510.10">
    <property type="entry name" value="Transferase(Phosphotransferase) domain 1"/>
    <property type="match status" value="1"/>
</dbReference>
<dbReference type="InterPro" id="IPR011009">
    <property type="entry name" value="Kinase-like_dom_sf"/>
</dbReference>
<evidence type="ECO:0000313" key="1">
    <source>
        <dbReference type="EMBL" id="CAK7238436.1"/>
    </source>
</evidence>
<accession>A0ABP0D2H5</accession>
<gene>
    <name evidence="1" type="ORF">SEUCBS140593_010686</name>
</gene>
<dbReference type="Proteomes" id="UP001642482">
    <property type="component" value="Unassembled WGS sequence"/>
</dbReference>
<dbReference type="EMBL" id="CAWUHD010000248">
    <property type="protein sequence ID" value="CAK7238436.1"/>
    <property type="molecule type" value="Genomic_DNA"/>
</dbReference>
<keyword evidence="2" id="KW-1185">Reference proteome</keyword>
<feature type="non-terminal residue" evidence="1">
    <location>
        <position position="80"/>
    </location>
</feature>
<protein>
    <recommendedName>
        <fullName evidence="3">Protein kinase domain-containing protein</fullName>
    </recommendedName>
</protein>
<dbReference type="SUPFAM" id="SSF56112">
    <property type="entry name" value="Protein kinase-like (PK-like)"/>
    <property type="match status" value="1"/>
</dbReference>
<reference evidence="1 2" key="1">
    <citation type="submission" date="2024-01" db="EMBL/GenBank/DDBJ databases">
        <authorList>
            <person name="Allen C."/>
            <person name="Tagirdzhanova G."/>
        </authorList>
    </citation>
    <scope>NUCLEOTIDE SEQUENCE [LARGE SCALE GENOMIC DNA]</scope>
</reference>
<proteinExistence type="predicted"/>
<evidence type="ECO:0008006" key="3">
    <source>
        <dbReference type="Google" id="ProtNLM"/>
    </source>
</evidence>
<comment type="caution">
    <text evidence="1">The sequence shown here is derived from an EMBL/GenBank/DDBJ whole genome shotgun (WGS) entry which is preliminary data.</text>
</comment>
<organism evidence="1 2">
    <name type="scientific">Sporothrix eucalyptigena</name>
    <dbReference type="NCBI Taxonomy" id="1812306"/>
    <lineage>
        <taxon>Eukaryota</taxon>
        <taxon>Fungi</taxon>
        <taxon>Dikarya</taxon>
        <taxon>Ascomycota</taxon>
        <taxon>Pezizomycotina</taxon>
        <taxon>Sordariomycetes</taxon>
        <taxon>Sordariomycetidae</taxon>
        <taxon>Ophiostomatales</taxon>
        <taxon>Ophiostomataceae</taxon>
        <taxon>Sporothrix</taxon>
    </lineage>
</organism>
<sequence length="80" mass="9056">MFRLHALQVGDRRAASGKAPLVLPPSSMEELFDKAALQAASSSETHQITQLVRLILQYDPSERPTMAGILQYVWFVRDDW</sequence>